<protein>
    <recommendedName>
        <fullName evidence="4">Restriction endonuclease</fullName>
    </recommendedName>
</protein>
<proteinExistence type="predicted"/>
<evidence type="ECO:0000313" key="3">
    <source>
        <dbReference type="Proteomes" id="UP001455384"/>
    </source>
</evidence>
<dbReference type="EMBL" id="CP138333">
    <property type="protein sequence ID" value="WZX30789.1"/>
    <property type="molecule type" value="Genomic_DNA"/>
</dbReference>
<feature type="coiled-coil region" evidence="1">
    <location>
        <begin position="107"/>
        <end position="149"/>
    </location>
</feature>
<keyword evidence="3" id="KW-1185">Reference proteome</keyword>
<evidence type="ECO:0008006" key="4">
    <source>
        <dbReference type="Google" id="ProtNLM"/>
    </source>
</evidence>
<evidence type="ECO:0000313" key="2">
    <source>
        <dbReference type="EMBL" id="WZX30789.1"/>
    </source>
</evidence>
<dbReference type="InterPro" id="IPR011335">
    <property type="entry name" value="Restrct_endonuc-II-like"/>
</dbReference>
<dbReference type="SUPFAM" id="SSF52980">
    <property type="entry name" value="Restriction endonuclease-like"/>
    <property type="match status" value="1"/>
</dbReference>
<sequence length="298" mass="34921">MKTIPYEVSEQIIQCFGKCFHLKDTVAAFMISSDVPYSLVNKYRHEYKFVWARRVLEELSTTEEGRVIQNRILTNLYMLRDLPDKTVKDRNTGLKTLRQLKKIALENKLIEQQEKETHNSKEKIERERLLLIEQRKERLEQVRKSFNEALIMTDRQKAGFILEDILKELFEVFDIDYRKSFRNPTNTQQIDGHFKFEGFDYLVESKWTTSFPDSADISSFKNKIDSKLSSTRGIFISIIGFRDGVVQEFSGRDSKIIFVSGEDLIHVLEGRLDLHEALRMKIKKAAQEGVTYFSVSNL</sequence>
<dbReference type="Proteomes" id="UP001455384">
    <property type="component" value="Chromosome"/>
</dbReference>
<name>A0ABZ3CMC5_9STAP</name>
<evidence type="ECO:0000256" key="1">
    <source>
        <dbReference type="SAM" id="Coils"/>
    </source>
</evidence>
<dbReference type="RefSeq" id="WP_342389297.1">
    <property type="nucleotide sequence ID" value="NZ_CP138333.2"/>
</dbReference>
<organism evidence="2 3">
    <name type="scientific">Salinicoccus bachuensis</name>
    <dbReference type="NCBI Taxonomy" id="3136731"/>
    <lineage>
        <taxon>Bacteria</taxon>
        <taxon>Bacillati</taxon>
        <taxon>Bacillota</taxon>
        <taxon>Bacilli</taxon>
        <taxon>Bacillales</taxon>
        <taxon>Staphylococcaceae</taxon>
        <taxon>Salinicoccus</taxon>
    </lineage>
</organism>
<accession>A0ABZ3CMC5</accession>
<keyword evidence="1" id="KW-0175">Coiled coil</keyword>
<gene>
    <name evidence="2" type="ORF">RQP18_06230</name>
</gene>
<reference evidence="3" key="1">
    <citation type="submission" date="2023-10" db="EMBL/GenBank/DDBJ databases">
        <title>Genome analysis and identification of Salinococcus sp. Bachu38 nov., a PGPR from the rhizosphere of Tamarix.</title>
        <authorList>
            <person name="Liang Z."/>
            <person name="Zhang X."/>
            <person name="Jia J."/>
            <person name="Chen X."/>
            <person name="Wang Y."/>
            <person name="Wang Q."/>
            <person name="Wang R."/>
        </authorList>
    </citation>
    <scope>NUCLEOTIDE SEQUENCE [LARGE SCALE GENOMIC DNA]</scope>
    <source>
        <strain evidence="3">Bachu38</strain>
    </source>
</reference>